<evidence type="ECO:0000256" key="1">
    <source>
        <dbReference type="SAM" id="MobiDB-lite"/>
    </source>
</evidence>
<feature type="non-terminal residue" evidence="3">
    <location>
        <position position="1"/>
    </location>
</feature>
<evidence type="ECO:0000313" key="3">
    <source>
        <dbReference type="EMBL" id="KAK5977502.1"/>
    </source>
</evidence>
<dbReference type="AlphaFoldDB" id="A0AAN8FND1"/>
<comment type="caution">
    <text evidence="3">The sequence shown here is derived from an EMBL/GenBank/DDBJ whole genome shotgun (WGS) entry which is preliminary data.</text>
</comment>
<feature type="region of interest" description="Disordered" evidence="1">
    <location>
        <begin position="107"/>
        <end position="140"/>
    </location>
</feature>
<evidence type="ECO:0000313" key="4">
    <source>
        <dbReference type="Proteomes" id="UP001331761"/>
    </source>
</evidence>
<keyword evidence="2" id="KW-0812">Transmembrane</keyword>
<organism evidence="3 4">
    <name type="scientific">Trichostrongylus colubriformis</name>
    <name type="common">Black scour worm</name>
    <dbReference type="NCBI Taxonomy" id="6319"/>
    <lineage>
        <taxon>Eukaryota</taxon>
        <taxon>Metazoa</taxon>
        <taxon>Ecdysozoa</taxon>
        <taxon>Nematoda</taxon>
        <taxon>Chromadorea</taxon>
        <taxon>Rhabditida</taxon>
        <taxon>Rhabditina</taxon>
        <taxon>Rhabditomorpha</taxon>
        <taxon>Strongyloidea</taxon>
        <taxon>Trichostrongylidae</taxon>
        <taxon>Trichostrongylus</taxon>
    </lineage>
</organism>
<dbReference type="Proteomes" id="UP001331761">
    <property type="component" value="Unassembled WGS sequence"/>
</dbReference>
<keyword evidence="2" id="KW-1133">Transmembrane helix</keyword>
<gene>
    <name evidence="3" type="ORF">GCK32_002208</name>
</gene>
<dbReference type="EMBL" id="WIXE01010529">
    <property type="protein sequence ID" value="KAK5977502.1"/>
    <property type="molecule type" value="Genomic_DNA"/>
</dbReference>
<feature type="compositionally biased region" description="Acidic residues" evidence="1">
    <location>
        <begin position="126"/>
        <end position="140"/>
    </location>
</feature>
<evidence type="ECO:0000256" key="2">
    <source>
        <dbReference type="SAM" id="Phobius"/>
    </source>
</evidence>
<protein>
    <submittedName>
        <fullName evidence="3">Uncharacterized protein</fullName>
    </submittedName>
</protein>
<feature type="transmembrane region" description="Helical" evidence="2">
    <location>
        <begin position="54"/>
        <end position="75"/>
    </location>
</feature>
<name>A0AAN8FND1_TRICO</name>
<keyword evidence="2" id="KW-0472">Membrane</keyword>
<keyword evidence="4" id="KW-1185">Reference proteome</keyword>
<sequence length="140" mass="15528">GRFIPLRRGGPIGRRSDEIEGSGGFHQLWEKLLGGEHLESKIRAANESAEAFRIVLRISIALLVFSLVFTLLMFLHYKRAIGIWPSLHPYHKAVFTTTVAPFDDEEEITTATTRSSVGDLGVTEATGEEETAIPDYPDDT</sequence>
<accession>A0AAN8FND1</accession>
<reference evidence="3 4" key="1">
    <citation type="submission" date="2019-10" db="EMBL/GenBank/DDBJ databases">
        <title>Assembly and Annotation for the nematode Trichostrongylus colubriformis.</title>
        <authorList>
            <person name="Martin J."/>
        </authorList>
    </citation>
    <scope>NUCLEOTIDE SEQUENCE [LARGE SCALE GENOMIC DNA]</scope>
    <source>
        <strain evidence="3">G859</strain>
        <tissue evidence="3">Whole worm</tissue>
    </source>
</reference>
<proteinExistence type="predicted"/>